<evidence type="ECO:0000259" key="7">
    <source>
        <dbReference type="PROSITE" id="PS50905"/>
    </source>
</evidence>
<dbReference type="InterPro" id="IPR009078">
    <property type="entry name" value="Ferritin-like_SF"/>
</dbReference>
<dbReference type="GO" id="GO:0005737">
    <property type="term" value="C:cytoplasm"/>
    <property type="evidence" value="ECO:0007669"/>
    <property type="project" value="TreeGrafter"/>
</dbReference>
<feature type="binding site" evidence="5">
    <location>
        <position position="25"/>
    </location>
    <ligand>
        <name>Fe cation</name>
        <dbReference type="ChEBI" id="CHEBI:24875"/>
        <label>1</label>
    </ligand>
</feature>
<dbReference type="Pfam" id="PF00210">
    <property type="entry name" value="Ferritin"/>
    <property type="match status" value="1"/>
</dbReference>
<evidence type="ECO:0000256" key="1">
    <source>
        <dbReference type="ARBA" id="ARBA00007513"/>
    </source>
</evidence>
<dbReference type="GO" id="GO:0008198">
    <property type="term" value="F:ferrous iron binding"/>
    <property type="evidence" value="ECO:0007669"/>
    <property type="project" value="TreeGrafter"/>
</dbReference>
<reference evidence="8 9" key="1">
    <citation type="journal article" date="2019" name="PLoS Biol.">
        <title>Sex chromosomes control vertical transmission of feminizing Wolbachia symbionts in an isopod.</title>
        <authorList>
            <person name="Becking T."/>
            <person name="Chebbi M.A."/>
            <person name="Giraud I."/>
            <person name="Moumen B."/>
            <person name="Laverre T."/>
            <person name="Caubet Y."/>
            <person name="Peccoud J."/>
            <person name="Gilbert C."/>
            <person name="Cordaux R."/>
        </authorList>
    </citation>
    <scope>NUCLEOTIDE SEQUENCE [LARGE SCALE GENOMIC DNA]</scope>
    <source>
        <strain evidence="8">ANa2</strain>
        <tissue evidence="8">Whole body excluding digestive tract and cuticle</tissue>
    </source>
</reference>
<evidence type="ECO:0000256" key="3">
    <source>
        <dbReference type="ARBA" id="ARBA00022723"/>
    </source>
</evidence>
<dbReference type="InterPro" id="IPR012347">
    <property type="entry name" value="Ferritin-like"/>
</dbReference>
<comment type="function">
    <text evidence="6">Stores iron in a soluble, non-toxic, readily available form. Important for iron homeostasis. Iron is taken up in the ferrous form and deposited as ferric hydroxides after oxidation.</text>
</comment>
<dbReference type="InterPro" id="IPR008331">
    <property type="entry name" value="Ferritin_DPS_dom"/>
</dbReference>
<accession>A0A5N5TJY2</accession>
<feature type="non-terminal residue" evidence="8">
    <location>
        <position position="1"/>
    </location>
</feature>
<proteinExistence type="inferred from homology"/>
<sequence length="128" mass="14409">AAYFDQDTVNRPGLAKFLYEAASEERGHAMMMMDYLSLRGLPISSSYYLNQNDVDVTEAIHKVIEDCEKDFHGADVFTNPVLEEQHDGIRKIKGLIKAFDDMALGAADKNAIFLAEYLFDKKLLEGTL</sequence>
<dbReference type="InterPro" id="IPR009040">
    <property type="entry name" value="Ferritin-like_diiron"/>
</dbReference>
<comment type="catalytic activity">
    <reaction evidence="6">
        <text>4 Fe(2+) + O2 + 4 H(+) = 4 Fe(3+) + 2 H2O</text>
        <dbReference type="Rhea" id="RHEA:11148"/>
        <dbReference type="ChEBI" id="CHEBI:15377"/>
        <dbReference type="ChEBI" id="CHEBI:15378"/>
        <dbReference type="ChEBI" id="CHEBI:15379"/>
        <dbReference type="ChEBI" id="CHEBI:29033"/>
        <dbReference type="ChEBI" id="CHEBI:29034"/>
        <dbReference type="EC" id="1.16.3.1"/>
    </reaction>
</comment>
<evidence type="ECO:0000256" key="6">
    <source>
        <dbReference type="RuleBase" id="RU361145"/>
    </source>
</evidence>
<keyword evidence="9" id="KW-1185">Reference proteome</keyword>
<dbReference type="PANTHER" id="PTHR11431">
    <property type="entry name" value="FERRITIN"/>
    <property type="match status" value="1"/>
</dbReference>
<dbReference type="Proteomes" id="UP000326759">
    <property type="component" value="Unassembled WGS sequence"/>
</dbReference>
<evidence type="ECO:0000256" key="2">
    <source>
        <dbReference type="ARBA" id="ARBA00022434"/>
    </source>
</evidence>
<evidence type="ECO:0000313" key="9">
    <source>
        <dbReference type="Proteomes" id="UP000326759"/>
    </source>
</evidence>
<keyword evidence="2 6" id="KW-0409">Iron storage</keyword>
<dbReference type="Gene3D" id="1.20.1260.10">
    <property type="match status" value="2"/>
</dbReference>
<gene>
    <name evidence="8" type="primary">FERH</name>
    <name evidence="8" type="ORF">Anas_00319</name>
</gene>
<dbReference type="GO" id="GO:0004322">
    <property type="term" value="F:ferroxidase activity"/>
    <property type="evidence" value="ECO:0007669"/>
    <property type="project" value="UniProtKB-EC"/>
</dbReference>
<dbReference type="OrthoDB" id="186462at2759"/>
<dbReference type="PROSITE" id="PS50905">
    <property type="entry name" value="FERRITIN_LIKE"/>
    <property type="match status" value="1"/>
</dbReference>
<evidence type="ECO:0000256" key="5">
    <source>
        <dbReference type="PIRSR" id="PIRSR601519-1"/>
    </source>
</evidence>
<feature type="binding site" evidence="5">
    <location>
        <position position="28"/>
    </location>
    <ligand>
        <name>Fe cation</name>
        <dbReference type="ChEBI" id="CHEBI:24875"/>
        <label>1</label>
    </ligand>
</feature>
<comment type="caution">
    <text evidence="8">The sequence shown here is derived from an EMBL/GenBank/DDBJ whole genome shotgun (WGS) entry which is preliminary data.</text>
</comment>
<dbReference type="GO" id="GO:0006879">
    <property type="term" value="P:intracellular iron ion homeostasis"/>
    <property type="evidence" value="ECO:0007669"/>
    <property type="project" value="UniProtKB-KW"/>
</dbReference>
<dbReference type="EMBL" id="SEYY01000804">
    <property type="protein sequence ID" value="KAB7506459.1"/>
    <property type="molecule type" value="Genomic_DNA"/>
</dbReference>
<evidence type="ECO:0000256" key="4">
    <source>
        <dbReference type="ARBA" id="ARBA00023004"/>
    </source>
</evidence>
<feature type="domain" description="Ferritin-like diiron" evidence="7">
    <location>
        <begin position="1"/>
        <end position="103"/>
    </location>
</feature>
<dbReference type="InterPro" id="IPR001519">
    <property type="entry name" value="Ferritin"/>
</dbReference>
<dbReference type="EC" id="1.16.3.1" evidence="6"/>
<keyword evidence="3 5" id="KW-0479">Metal-binding</keyword>
<keyword evidence="4 5" id="KW-0408">Iron</keyword>
<organism evidence="8 9">
    <name type="scientific">Armadillidium nasatum</name>
    <dbReference type="NCBI Taxonomy" id="96803"/>
    <lineage>
        <taxon>Eukaryota</taxon>
        <taxon>Metazoa</taxon>
        <taxon>Ecdysozoa</taxon>
        <taxon>Arthropoda</taxon>
        <taxon>Crustacea</taxon>
        <taxon>Multicrustacea</taxon>
        <taxon>Malacostraca</taxon>
        <taxon>Eumalacostraca</taxon>
        <taxon>Peracarida</taxon>
        <taxon>Isopoda</taxon>
        <taxon>Oniscidea</taxon>
        <taxon>Crinocheta</taxon>
        <taxon>Armadillidiidae</taxon>
        <taxon>Armadillidium</taxon>
    </lineage>
</organism>
<feature type="binding site" evidence="5">
    <location>
        <position position="85"/>
    </location>
    <ligand>
        <name>Fe cation</name>
        <dbReference type="ChEBI" id="CHEBI:24875"/>
        <label>1</label>
    </ligand>
</feature>
<dbReference type="PANTHER" id="PTHR11431:SF43">
    <property type="entry name" value="FERRITIN"/>
    <property type="match status" value="1"/>
</dbReference>
<dbReference type="GO" id="GO:0006826">
    <property type="term" value="P:iron ion transport"/>
    <property type="evidence" value="ECO:0007669"/>
    <property type="project" value="InterPro"/>
</dbReference>
<protein>
    <recommendedName>
        <fullName evidence="6">Ferritin</fullName>
        <ecNumber evidence="6">1.16.3.1</ecNumber>
    </recommendedName>
</protein>
<dbReference type="GO" id="GO:0008199">
    <property type="term" value="F:ferric iron binding"/>
    <property type="evidence" value="ECO:0007669"/>
    <property type="project" value="InterPro"/>
</dbReference>
<keyword evidence="6" id="KW-0560">Oxidoreductase</keyword>
<comment type="similarity">
    <text evidence="1 6">Belongs to the ferritin family.</text>
</comment>
<dbReference type="AlphaFoldDB" id="A0A5N5TJY2"/>
<evidence type="ECO:0000313" key="8">
    <source>
        <dbReference type="EMBL" id="KAB7506459.1"/>
    </source>
</evidence>
<name>A0A5N5TJY2_9CRUS</name>
<dbReference type="SUPFAM" id="SSF47240">
    <property type="entry name" value="Ferritin-like"/>
    <property type="match status" value="1"/>
</dbReference>